<organism evidence="1 2">
    <name type="scientific">Pseudotamlana haliotis</name>
    <dbReference type="NCBI Taxonomy" id="2614804"/>
    <lineage>
        <taxon>Bacteria</taxon>
        <taxon>Pseudomonadati</taxon>
        <taxon>Bacteroidota</taxon>
        <taxon>Flavobacteriia</taxon>
        <taxon>Flavobacteriales</taxon>
        <taxon>Flavobacteriaceae</taxon>
        <taxon>Pseudotamlana</taxon>
    </lineage>
</organism>
<accession>A0A6N6MBJ9</accession>
<protein>
    <submittedName>
        <fullName evidence="1">Uncharacterized protein</fullName>
    </submittedName>
</protein>
<proteinExistence type="predicted"/>
<evidence type="ECO:0000313" key="2">
    <source>
        <dbReference type="Proteomes" id="UP000441333"/>
    </source>
</evidence>
<comment type="caution">
    <text evidence="1">The sequence shown here is derived from an EMBL/GenBank/DDBJ whole genome shotgun (WGS) entry which is preliminary data.</text>
</comment>
<dbReference type="EMBL" id="WAAT01000051">
    <property type="protein sequence ID" value="KAB1066895.1"/>
    <property type="molecule type" value="Genomic_DNA"/>
</dbReference>
<evidence type="ECO:0000313" key="1">
    <source>
        <dbReference type="EMBL" id="KAB1066895.1"/>
    </source>
</evidence>
<dbReference type="RefSeq" id="WP_150940785.1">
    <property type="nucleotide sequence ID" value="NZ_WAAT01000051.1"/>
</dbReference>
<keyword evidence="2" id="KW-1185">Reference proteome</keyword>
<reference evidence="1 2" key="1">
    <citation type="submission" date="2019-09" db="EMBL/GenBank/DDBJ databases">
        <authorList>
            <person name="Cao W.R."/>
        </authorList>
    </citation>
    <scope>NUCLEOTIDE SEQUENCE [LARGE SCALE GENOMIC DNA]</scope>
    <source>
        <strain evidence="1 2">B1N29</strain>
    </source>
</reference>
<name>A0A6N6MBJ9_9FLAO</name>
<dbReference type="AlphaFoldDB" id="A0A6N6MBJ9"/>
<dbReference type="Proteomes" id="UP000441333">
    <property type="component" value="Unassembled WGS sequence"/>
</dbReference>
<sequence length="377" mass="43893">MNVIIKIFKKIINNKKMILAFIFLIVFLQKCTVINITSSSLFKKKAYNNYTYLHEGVKNDHSEIVKISKYPYNSIMYDDKENYFIIYGDYDIRKINSKGVEEFFISSTGDVSYANSGWFVFTKNMVYDLSKTPVTKTKINNIIHASGEQLELDGFLNLLNQYYQKAHTVIYAEETSADKNHKVYLKTENEWMGIYISKLESSGVNFYHDGEILQKFPEKFQRLIYLKNPVNNVYSSRSSGSETFSSYPDVLRLTKEEDMEYPDNKKIDISFYQKEETLGVIAYTSIPTSFKGTAYFNLKIGDQRYRFKEMGSNRIGLFSKVNHDLSYYSLPKQYLKKSEVSFLKVFSPSSKLKTKSEGLYVVRPINIQKPEKSNQIN</sequence>
<gene>
    <name evidence="1" type="ORF">F6U93_13660</name>
</gene>